<dbReference type="Proteomes" id="UP000325113">
    <property type="component" value="Unassembled WGS sequence"/>
</dbReference>
<dbReference type="PANTHER" id="PTHR35190">
    <property type="entry name" value="PROTEIN DCD1B"/>
    <property type="match status" value="1"/>
</dbReference>
<comment type="caution">
    <text evidence="2">The sequence shown here is derived from an EMBL/GenBank/DDBJ whole genome shotgun (WGS) entry which is preliminary data.</text>
</comment>
<dbReference type="Gene3D" id="3.60.60.10">
    <property type="entry name" value="Penicillin V Acylase, Chain A"/>
    <property type="match status" value="2"/>
</dbReference>
<proteinExistence type="predicted"/>
<dbReference type="InterPro" id="IPR047794">
    <property type="entry name" value="C45_proenzyme-like"/>
</dbReference>
<protein>
    <submittedName>
        <fullName evidence="2">Uncharacterized protein</fullName>
    </submittedName>
</protein>
<dbReference type="NCBIfam" id="NF040521">
    <property type="entry name" value="C45_proenzyme"/>
    <property type="match status" value="2"/>
</dbReference>
<dbReference type="PROSITE" id="PS51257">
    <property type="entry name" value="PROKAR_LIPOPROTEIN"/>
    <property type="match status" value="1"/>
</dbReference>
<dbReference type="PANTHER" id="PTHR35190:SF2">
    <property type="entry name" value="PROTEIN DCD1B"/>
    <property type="match status" value="1"/>
</dbReference>
<gene>
    <name evidence="2" type="ORF">FNF31_00650</name>
</gene>
<keyword evidence="1" id="KW-0732">Signal</keyword>
<name>A0A5A8DQF9_CAFRO</name>
<feature type="chain" id="PRO_5022753220" evidence="1">
    <location>
        <begin position="20"/>
        <end position="813"/>
    </location>
</feature>
<organism evidence="2 3">
    <name type="scientific">Cafeteria roenbergensis</name>
    <name type="common">Marine flagellate</name>
    <dbReference type="NCBI Taxonomy" id="33653"/>
    <lineage>
        <taxon>Eukaryota</taxon>
        <taxon>Sar</taxon>
        <taxon>Stramenopiles</taxon>
        <taxon>Bigyra</taxon>
        <taxon>Opalozoa</taxon>
        <taxon>Bicosoecida</taxon>
        <taxon>Cafeteriaceae</taxon>
        <taxon>Cafeteria</taxon>
    </lineage>
</organism>
<sequence>MRAALCFIAAAAAAACAAAAGPTPPASCDGAPNDFPISSPTPKLVRSFGGGSRYSMAGTNISVLHLRGSAFEMGQQYGSLMREEIIQLFPDMYTYIDEQIDNFLEKLPESIRKAIEEYGVPAALQITVDATSPYTPQHWFDLINGMSNTSGVNVTDIHRLILFPELVKAACTNIGAWGAATASGTDLLALRALDFGLDKPLNKFPVLLNFHPTDGGASHSVLSWAGFLGTITGMSSSGMAVTEKVWDAYTELQNIVGYPFHFLMQDILWNDVDTDQALSRVASANRTCAIWLGIADRDNDQFRLLHYSYRRVDVYNPKNFPVYPPYHDRFQDLVFVDKHVQPSHHMCLNELMHQYWGNLDAPGAVQVSAVHGTGDLHAAVYDYANDQMVISVTTFVDGSWRPAHASPWFSMDTKWLGAPNDFPITSPTPKLVGSVSGGSRYSMAGTNISVLHLRGSAFEMGQQYGSLMREEIDQLWPEMLNFISAHAKDIFSDLPADMREFIEKYGVPAALQLTLDVTSPFTPRHWFDLMDGMSNTSGVNVTDIHRLILFPELVKASCTNIGAWGAATAAGTELLALRALDFGLDLPLIKFPVLVNFHPTDGGASHSVLSWAGVLGAVTGMSSSGMAVTEKVWRAYDEEQNIAGYPFHFLMQDILWNDVDTDQALSRVASANRTCAIWLGIADRDNDQFRLLHYSYRRVDVYNPKNFPVYPPYHDRFQDLVFVDKHVQPSHHMCLNELMHQYWGNLDAPGAVQVSAVHGTGDLHAAVYDYANDQMVISVPTFVDGSWRPAHASPWFSMDTKWLWDPSNAGRAD</sequence>
<accession>A0A5A8DQF9</accession>
<reference evidence="2 3" key="1">
    <citation type="submission" date="2019-07" db="EMBL/GenBank/DDBJ databases">
        <title>Genomes of Cafeteria roenbergensis.</title>
        <authorList>
            <person name="Fischer M.G."/>
            <person name="Hackl T."/>
            <person name="Roman M."/>
        </authorList>
    </citation>
    <scope>NUCLEOTIDE SEQUENCE [LARGE SCALE GENOMIC DNA]</scope>
    <source>
        <strain evidence="2 3">Cflag</strain>
    </source>
</reference>
<evidence type="ECO:0000256" key="1">
    <source>
        <dbReference type="SAM" id="SignalP"/>
    </source>
</evidence>
<dbReference type="AlphaFoldDB" id="A0A5A8DQF9"/>
<feature type="signal peptide" evidence="1">
    <location>
        <begin position="1"/>
        <end position="19"/>
    </location>
</feature>
<dbReference type="EMBL" id="VLTM01000004">
    <property type="protein sequence ID" value="KAA0167715.1"/>
    <property type="molecule type" value="Genomic_DNA"/>
</dbReference>
<evidence type="ECO:0000313" key="2">
    <source>
        <dbReference type="EMBL" id="KAA0167715.1"/>
    </source>
</evidence>
<evidence type="ECO:0000313" key="3">
    <source>
        <dbReference type="Proteomes" id="UP000325113"/>
    </source>
</evidence>
<dbReference type="InterPro" id="IPR047803">
    <property type="entry name" value="DCD1A/B-like"/>
</dbReference>